<dbReference type="EMBL" id="BAAANO010000013">
    <property type="protein sequence ID" value="GAA2005289.1"/>
    <property type="molecule type" value="Genomic_DNA"/>
</dbReference>
<evidence type="ECO:0000256" key="3">
    <source>
        <dbReference type="ARBA" id="ARBA00022741"/>
    </source>
</evidence>
<keyword evidence="5 8" id="KW-0067">ATP-binding</keyword>
<dbReference type="NCBIfam" id="TIGR00017">
    <property type="entry name" value="cmk"/>
    <property type="match status" value="1"/>
</dbReference>
<sequence>MTVIAIDGPSGVGKSSVSREVARRLGYGYLDTGAMYRAMAWLCLSRGVTDAGDVVEQVRGADLEISTDPDVREILVDGIDVTEEIRSPEVSTNVQVVSAVQDARDELIQMQRDVIAATAPGIVVEGRDITTVVSPDAPVRILMTADEAVRIARRAKENTGGADAAAIAATRAQIADRDAKDSATTSFLTASDGVHTLDTTHITFEESVAAVLGLVEAAQSAQAAAGEQGTDNG</sequence>
<dbReference type="InterPro" id="IPR027417">
    <property type="entry name" value="P-loop_NTPase"/>
</dbReference>
<keyword evidence="4 8" id="KW-0418">Kinase</keyword>
<feature type="domain" description="Cytidylate kinase" evidence="9">
    <location>
        <begin position="4"/>
        <end position="215"/>
    </location>
</feature>
<evidence type="ECO:0000256" key="1">
    <source>
        <dbReference type="ARBA" id="ARBA00009427"/>
    </source>
</evidence>
<dbReference type="Pfam" id="PF02224">
    <property type="entry name" value="Cytidylate_kin"/>
    <property type="match status" value="1"/>
</dbReference>
<dbReference type="SUPFAM" id="SSF52540">
    <property type="entry name" value="P-loop containing nucleoside triphosphate hydrolases"/>
    <property type="match status" value="1"/>
</dbReference>
<evidence type="ECO:0000256" key="4">
    <source>
        <dbReference type="ARBA" id="ARBA00022777"/>
    </source>
</evidence>
<feature type="binding site" evidence="8">
    <location>
        <begin position="8"/>
        <end position="16"/>
    </location>
    <ligand>
        <name>ATP</name>
        <dbReference type="ChEBI" id="CHEBI:30616"/>
    </ligand>
</feature>
<accession>A0ABN2TCQ2</accession>
<dbReference type="Gene3D" id="3.40.50.300">
    <property type="entry name" value="P-loop containing nucleotide triphosphate hydrolases"/>
    <property type="match status" value="1"/>
</dbReference>
<dbReference type="CDD" id="cd02020">
    <property type="entry name" value="CMPK"/>
    <property type="match status" value="1"/>
</dbReference>
<dbReference type="InterPro" id="IPR011994">
    <property type="entry name" value="Cytidylate_kinase_dom"/>
</dbReference>
<comment type="caution">
    <text evidence="10">The sequence shown here is derived from an EMBL/GenBank/DDBJ whole genome shotgun (WGS) entry which is preliminary data.</text>
</comment>
<evidence type="ECO:0000256" key="2">
    <source>
        <dbReference type="ARBA" id="ARBA00022679"/>
    </source>
</evidence>
<reference evidence="10 11" key="1">
    <citation type="journal article" date="2019" name="Int. J. Syst. Evol. Microbiol.">
        <title>The Global Catalogue of Microorganisms (GCM) 10K type strain sequencing project: providing services to taxonomists for standard genome sequencing and annotation.</title>
        <authorList>
            <consortium name="The Broad Institute Genomics Platform"/>
            <consortium name="The Broad Institute Genome Sequencing Center for Infectious Disease"/>
            <person name="Wu L."/>
            <person name="Ma J."/>
        </authorList>
    </citation>
    <scope>NUCLEOTIDE SEQUENCE [LARGE SCALE GENOMIC DNA]</scope>
    <source>
        <strain evidence="10 11">JCM 14546</strain>
    </source>
</reference>
<dbReference type="InterPro" id="IPR003136">
    <property type="entry name" value="Cytidylate_kin"/>
</dbReference>
<evidence type="ECO:0000256" key="8">
    <source>
        <dbReference type="HAMAP-Rule" id="MF_00238"/>
    </source>
</evidence>
<comment type="catalytic activity">
    <reaction evidence="7 8">
        <text>CMP + ATP = CDP + ADP</text>
        <dbReference type="Rhea" id="RHEA:11600"/>
        <dbReference type="ChEBI" id="CHEBI:30616"/>
        <dbReference type="ChEBI" id="CHEBI:58069"/>
        <dbReference type="ChEBI" id="CHEBI:60377"/>
        <dbReference type="ChEBI" id="CHEBI:456216"/>
        <dbReference type="EC" id="2.7.4.25"/>
    </reaction>
</comment>
<keyword evidence="2 8" id="KW-0808">Transferase</keyword>
<name>A0ABN2TCQ2_9MICO</name>
<organism evidence="10 11">
    <name type="scientific">Brevibacterium samyangense</name>
    <dbReference type="NCBI Taxonomy" id="366888"/>
    <lineage>
        <taxon>Bacteria</taxon>
        <taxon>Bacillati</taxon>
        <taxon>Actinomycetota</taxon>
        <taxon>Actinomycetes</taxon>
        <taxon>Micrococcales</taxon>
        <taxon>Brevibacteriaceae</taxon>
        <taxon>Brevibacterium</taxon>
    </lineage>
</organism>
<keyword evidence="3 8" id="KW-0547">Nucleotide-binding</keyword>
<keyword evidence="11" id="KW-1185">Reference proteome</keyword>
<dbReference type="RefSeq" id="WP_344308195.1">
    <property type="nucleotide sequence ID" value="NZ_BAAANO010000013.1"/>
</dbReference>
<comment type="subcellular location">
    <subcellularLocation>
        <location evidence="8">Cytoplasm</location>
    </subcellularLocation>
</comment>
<evidence type="ECO:0000256" key="5">
    <source>
        <dbReference type="ARBA" id="ARBA00022840"/>
    </source>
</evidence>
<proteinExistence type="inferred from homology"/>
<evidence type="ECO:0000256" key="7">
    <source>
        <dbReference type="ARBA" id="ARBA00048478"/>
    </source>
</evidence>
<protein>
    <recommendedName>
        <fullName evidence="8">Cytidylate kinase</fullName>
        <shortName evidence="8">CK</shortName>
        <ecNumber evidence="8">2.7.4.25</ecNumber>
    </recommendedName>
    <alternativeName>
        <fullName evidence="8">Cytidine monophosphate kinase</fullName>
        <shortName evidence="8">CMP kinase</shortName>
    </alternativeName>
</protein>
<evidence type="ECO:0000259" key="9">
    <source>
        <dbReference type="Pfam" id="PF02224"/>
    </source>
</evidence>
<evidence type="ECO:0000256" key="6">
    <source>
        <dbReference type="ARBA" id="ARBA00047615"/>
    </source>
</evidence>
<comment type="catalytic activity">
    <reaction evidence="6 8">
        <text>dCMP + ATP = dCDP + ADP</text>
        <dbReference type="Rhea" id="RHEA:25094"/>
        <dbReference type="ChEBI" id="CHEBI:30616"/>
        <dbReference type="ChEBI" id="CHEBI:57566"/>
        <dbReference type="ChEBI" id="CHEBI:58593"/>
        <dbReference type="ChEBI" id="CHEBI:456216"/>
        <dbReference type="EC" id="2.7.4.25"/>
    </reaction>
</comment>
<dbReference type="EC" id="2.7.4.25" evidence="8"/>
<gene>
    <name evidence="8" type="primary">cmk</name>
    <name evidence="10" type="ORF">GCM10009755_13630</name>
</gene>
<dbReference type="HAMAP" id="MF_00238">
    <property type="entry name" value="Cytidyl_kinase_type1"/>
    <property type="match status" value="1"/>
</dbReference>
<evidence type="ECO:0000313" key="11">
    <source>
        <dbReference type="Proteomes" id="UP001500755"/>
    </source>
</evidence>
<comment type="similarity">
    <text evidence="1 8">Belongs to the cytidylate kinase family. Type 1 subfamily.</text>
</comment>
<keyword evidence="8" id="KW-0963">Cytoplasm</keyword>
<dbReference type="Proteomes" id="UP001500755">
    <property type="component" value="Unassembled WGS sequence"/>
</dbReference>
<evidence type="ECO:0000313" key="10">
    <source>
        <dbReference type="EMBL" id="GAA2005289.1"/>
    </source>
</evidence>